<accession>A0A4V4NFP8</accession>
<organism evidence="5 6">
    <name type="scientific">Pichia inconspicua</name>
    <dbReference type="NCBI Taxonomy" id="52247"/>
    <lineage>
        <taxon>Eukaryota</taxon>
        <taxon>Fungi</taxon>
        <taxon>Dikarya</taxon>
        <taxon>Ascomycota</taxon>
        <taxon>Saccharomycotina</taxon>
        <taxon>Pichiomycetes</taxon>
        <taxon>Pichiales</taxon>
        <taxon>Pichiaceae</taxon>
        <taxon>Pichia</taxon>
    </lineage>
</organism>
<evidence type="ECO:0000256" key="1">
    <source>
        <dbReference type="SAM" id="MobiDB-lite"/>
    </source>
</evidence>
<evidence type="ECO:0000256" key="2">
    <source>
        <dbReference type="SAM" id="Phobius"/>
    </source>
</evidence>
<feature type="region of interest" description="Disordered" evidence="1">
    <location>
        <begin position="99"/>
        <end position="118"/>
    </location>
</feature>
<feature type="compositionally biased region" description="Polar residues" evidence="1">
    <location>
        <begin position="104"/>
        <end position="114"/>
    </location>
</feature>
<dbReference type="Pfam" id="PF13373">
    <property type="entry name" value="Dsc3_C"/>
    <property type="match status" value="1"/>
</dbReference>
<keyword evidence="2" id="KW-0472">Membrane</keyword>
<dbReference type="STRING" id="52247.A0A4V4NFP8"/>
<feature type="domain" description="DSC E3 ubiquitin ligase complex subunit 3 ubiquitin-like" evidence="3">
    <location>
        <begin position="5"/>
        <end position="91"/>
    </location>
</feature>
<reference evidence="5 6" key="1">
    <citation type="journal article" date="2019" name="Front. Genet.">
        <title>Whole-Genome Sequencing of the Opportunistic Yeast Pathogen Candida inconspicua Uncovers Its Hybrid Origin.</title>
        <authorList>
            <person name="Mixao V."/>
            <person name="Hansen A.P."/>
            <person name="Saus E."/>
            <person name="Boekhout T."/>
            <person name="Lass-Florl C."/>
            <person name="Gabaldon T."/>
        </authorList>
    </citation>
    <scope>NUCLEOTIDE SEQUENCE [LARGE SCALE GENOMIC DNA]</scope>
    <source>
        <strain evidence="5 6">CBS 180</strain>
    </source>
</reference>
<evidence type="ECO:0000259" key="3">
    <source>
        <dbReference type="Pfam" id="PF10302"/>
    </source>
</evidence>
<keyword evidence="2" id="KW-0812">Transmembrane</keyword>
<dbReference type="GO" id="GO:0005783">
    <property type="term" value="C:endoplasmic reticulum"/>
    <property type="evidence" value="ECO:0007669"/>
    <property type="project" value="TreeGrafter"/>
</dbReference>
<dbReference type="AlphaFoldDB" id="A0A4V4NFP8"/>
<keyword evidence="6" id="KW-1185">Reference proteome</keyword>
<dbReference type="OrthoDB" id="2556122at2759"/>
<evidence type="ECO:0000313" key="6">
    <source>
        <dbReference type="Proteomes" id="UP000307173"/>
    </source>
</evidence>
<dbReference type="PANTHER" id="PTHR28049:SF1">
    <property type="entry name" value="DSC E3 UBIQUITIN LIGASE COMPLEX SUBUNIT 3"/>
    <property type="match status" value="1"/>
</dbReference>
<dbReference type="Proteomes" id="UP000307173">
    <property type="component" value="Unassembled WGS sequence"/>
</dbReference>
<protein>
    <recommendedName>
        <fullName evidence="7">Ubiquitin-like domain-containing protein</fullName>
    </recommendedName>
</protein>
<proteinExistence type="predicted"/>
<feature type="transmembrane region" description="Helical" evidence="2">
    <location>
        <begin position="222"/>
        <end position="242"/>
    </location>
</feature>
<feature type="domain" description="DSC E3 ubiquitin ligase complex subunit 3 C-terminal" evidence="4">
    <location>
        <begin position="117"/>
        <end position="270"/>
    </location>
</feature>
<dbReference type="Pfam" id="PF10302">
    <property type="entry name" value="Dsc3_N"/>
    <property type="match status" value="1"/>
</dbReference>
<feature type="transmembrane region" description="Helical" evidence="2">
    <location>
        <begin position="254"/>
        <end position="273"/>
    </location>
</feature>
<dbReference type="PANTHER" id="PTHR28049">
    <property type="entry name" value="TRANSMEMBRANE PROTEIN YOR223W"/>
    <property type="match status" value="1"/>
</dbReference>
<name>A0A4V4NFP8_9ASCO</name>
<dbReference type="InterPro" id="IPR019413">
    <property type="entry name" value="Dsc3_ub-like_dom"/>
</dbReference>
<keyword evidence="2" id="KW-1133">Transmembrane helix</keyword>
<comment type="caution">
    <text evidence="5">The sequence shown here is derived from an EMBL/GenBank/DDBJ whole genome shotgun (WGS) entry which is preliminary data.</text>
</comment>
<sequence length="275" mass="30856">MKVQFVVRYVNGLKDTIVEVDSTDPIVKSLTAQRMRNEIRKEHPELSMKRLKLLHNGRVLSSYNDFSKEIQYLQEGNEGPVKIYFHCIIGENLTEDELKKEASLDQQPSKSTSEAPKGFNRLLSQGFSEADIEELRQQFFSLHGRSLPPNATQEQVQELEDRWIDSTVGHDIDEFPANVRFDQPTGNTDADAGEGTTSIEIGSTADTRHQMIRRNLEAHKDLFFGVCVGFALGALAIVLLFLEVGGVFSKKTRMAIISGVIVNISFGILRNWGGE</sequence>
<dbReference type="EMBL" id="SELW01000405">
    <property type="protein sequence ID" value="TID28388.1"/>
    <property type="molecule type" value="Genomic_DNA"/>
</dbReference>
<evidence type="ECO:0008006" key="7">
    <source>
        <dbReference type="Google" id="ProtNLM"/>
    </source>
</evidence>
<dbReference type="InterPro" id="IPR045226">
    <property type="entry name" value="Dsc3"/>
</dbReference>
<dbReference type="InterPro" id="IPR025390">
    <property type="entry name" value="Dsc3_C"/>
</dbReference>
<gene>
    <name evidence="5" type="ORF">CANINC_002566</name>
</gene>
<evidence type="ECO:0000313" key="5">
    <source>
        <dbReference type="EMBL" id="TID28388.1"/>
    </source>
</evidence>
<dbReference type="GO" id="GO:0044695">
    <property type="term" value="C:Dsc E3 ubiquitin ligase complex"/>
    <property type="evidence" value="ECO:0007669"/>
    <property type="project" value="InterPro"/>
</dbReference>
<evidence type="ECO:0000259" key="4">
    <source>
        <dbReference type="Pfam" id="PF13373"/>
    </source>
</evidence>